<dbReference type="RefSeq" id="WP_057622640.1">
    <property type="nucleotide sequence ID" value="NZ_LKHV02000001.1"/>
</dbReference>
<evidence type="ECO:0000313" key="4">
    <source>
        <dbReference type="EMBL" id="KRG19932.1"/>
    </source>
</evidence>
<reference evidence="5" key="3">
    <citation type="submission" date="2021-06" db="EMBL/GenBank/DDBJ databases">
        <title>Genomic Description and Analysis of Intracellular Bacteria, Candidatus Berkiella cookevillensis and Candidatus Berkiella aquae.</title>
        <authorList>
            <person name="Kidane D.T."/>
            <person name="Mehari Y.T."/>
            <person name="Rice F.C."/>
            <person name="Arivett B.A."/>
            <person name="Farone A.L."/>
            <person name="Berk S.G."/>
            <person name="Farone M.B."/>
        </authorList>
    </citation>
    <scope>NUCLEOTIDE SEQUENCE</scope>
    <source>
        <strain evidence="5">CC99</strain>
    </source>
</reference>
<evidence type="ECO:0000259" key="3">
    <source>
        <dbReference type="Pfam" id="PF14534"/>
    </source>
</evidence>
<keyword evidence="2" id="KW-0732">Signal</keyword>
<feature type="chain" id="PRO_5043129635" evidence="2">
    <location>
        <begin position="22"/>
        <end position="194"/>
    </location>
</feature>
<reference evidence="4" key="1">
    <citation type="submission" date="2015-09" db="EMBL/GenBank/DDBJ databases">
        <title>Draft Genome Sequences of Two Novel Amoeba-resistant Intranuclear Bacteria, Candidatus Berkiella cookevillensis and Candidatus Berkiella aquae.</title>
        <authorList>
            <person name="Mehari Y.T."/>
            <person name="Arivett B.A."/>
            <person name="Farone A.L."/>
            <person name="Gunderson J.H."/>
            <person name="Farone M.B."/>
        </authorList>
    </citation>
    <scope>NUCLEOTIDE SEQUENCE [LARGE SCALE GENOMIC DNA]</scope>
    <source>
        <strain evidence="4">CC99</strain>
    </source>
</reference>
<evidence type="ECO:0000313" key="6">
    <source>
        <dbReference type="Proteomes" id="UP000051494"/>
    </source>
</evidence>
<keyword evidence="1" id="KW-0472">Membrane</keyword>
<dbReference type="InterPro" id="IPR032710">
    <property type="entry name" value="NTF2-like_dom_sf"/>
</dbReference>
<keyword evidence="6" id="KW-1185">Reference proteome</keyword>
<feature type="signal peptide" evidence="2">
    <location>
        <begin position="1"/>
        <end position="21"/>
    </location>
</feature>
<evidence type="ECO:0000313" key="5">
    <source>
        <dbReference type="EMBL" id="MCS5708488.1"/>
    </source>
</evidence>
<dbReference type="AlphaFoldDB" id="A0A0Q9YH94"/>
<comment type="caution">
    <text evidence="4">The sequence shown here is derived from an EMBL/GenBank/DDBJ whole genome shotgun (WGS) entry which is preliminary data.</text>
</comment>
<evidence type="ECO:0000256" key="2">
    <source>
        <dbReference type="SAM" id="SignalP"/>
    </source>
</evidence>
<gene>
    <name evidence="4" type="ORF">CC99x_00153</name>
    <name evidence="5" type="ORF">CC99x_006155</name>
</gene>
<dbReference type="SUPFAM" id="SSF54427">
    <property type="entry name" value="NTF2-like"/>
    <property type="match status" value="1"/>
</dbReference>
<accession>A0A0Q9YH94</accession>
<proteinExistence type="predicted"/>
<dbReference type="OrthoDB" id="6196903at2"/>
<dbReference type="Gene3D" id="3.10.450.50">
    <property type="match status" value="1"/>
</dbReference>
<keyword evidence="1" id="KW-0812">Transmembrane</keyword>
<keyword evidence="1" id="KW-1133">Transmembrane helix</keyword>
<dbReference type="STRING" id="437022.CC99x_00153"/>
<reference evidence="5" key="2">
    <citation type="journal article" date="2016" name="Genome Announc.">
        <title>Draft Genome Sequences of Two Novel Amoeba-Resistant Intranuclear Bacteria, 'Candidatus Berkiella cookevillensis' and 'Candidatus Berkiella aquae'.</title>
        <authorList>
            <person name="Mehari Y.T."/>
            <person name="Arivett B.A."/>
            <person name="Farone A.L."/>
            <person name="Gunderson J.H."/>
            <person name="Farone M.B."/>
        </authorList>
    </citation>
    <scope>NUCLEOTIDE SEQUENCE</scope>
    <source>
        <strain evidence="5">CC99</strain>
    </source>
</reference>
<dbReference type="Pfam" id="PF14534">
    <property type="entry name" value="DUF4440"/>
    <property type="match status" value="1"/>
</dbReference>
<dbReference type="EMBL" id="LKHV02000001">
    <property type="protein sequence ID" value="MCS5708488.1"/>
    <property type="molecule type" value="Genomic_DNA"/>
</dbReference>
<feature type="domain" description="DUF4440" evidence="3">
    <location>
        <begin position="39"/>
        <end position="147"/>
    </location>
</feature>
<sequence>MKTYVFLVLLINLLFTSMSFANEYADDRRKMKIMLTQIVKDLNDGSLNNFDQYLSKEAVVTFYDGEYATGIPAIKKCMEKMLTGDNPVLKSIRTTAKETEEAKVYPNNTAIAYGQIANDLVFINGKSMHIDGRWTTSLIKQDEQWKITSLHFSANLFDNAILNEAKERLLMFCSIALIIGFILGWILKKHKKSL</sequence>
<dbReference type="InterPro" id="IPR027843">
    <property type="entry name" value="DUF4440"/>
</dbReference>
<dbReference type="EMBL" id="LKHV01000001">
    <property type="protein sequence ID" value="KRG19932.1"/>
    <property type="molecule type" value="Genomic_DNA"/>
</dbReference>
<protein>
    <submittedName>
        <fullName evidence="5">Nuclear transport factor 2 family protein</fullName>
    </submittedName>
</protein>
<organism evidence="4">
    <name type="scientific">Candidatus Berkiella cookevillensis</name>
    <dbReference type="NCBI Taxonomy" id="437022"/>
    <lineage>
        <taxon>Bacteria</taxon>
        <taxon>Pseudomonadati</taxon>
        <taxon>Pseudomonadota</taxon>
        <taxon>Gammaproteobacteria</taxon>
        <taxon>Candidatus Berkiellales</taxon>
        <taxon>Candidatus Berkiellaceae</taxon>
        <taxon>Candidatus Berkiella</taxon>
    </lineage>
</organism>
<dbReference type="Proteomes" id="UP000051494">
    <property type="component" value="Unassembled WGS sequence"/>
</dbReference>
<evidence type="ECO:0000256" key="1">
    <source>
        <dbReference type="SAM" id="Phobius"/>
    </source>
</evidence>
<feature type="transmembrane region" description="Helical" evidence="1">
    <location>
        <begin position="169"/>
        <end position="187"/>
    </location>
</feature>
<name>A0A0Q9YH94_9GAMM</name>